<accession>A0A165R660</accession>
<keyword evidence="3" id="KW-1185">Reference proteome</keyword>
<evidence type="ECO:0000313" key="3">
    <source>
        <dbReference type="Proteomes" id="UP000076727"/>
    </source>
</evidence>
<feature type="compositionally biased region" description="Basic and acidic residues" evidence="1">
    <location>
        <begin position="45"/>
        <end position="71"/>
    </location>
</feature>
<dbReference type="AlphaFoldDB" id="A0A165R660"/>
<gene>
    <name evidence="2" type="ORF">DAEQUDRAFT_219436</name>
</gene>
<protein>
    <submittedName>
        <fullName evidence="2">Uncharacterized protein</fullName>
    </submittedName>
</protein>
<sequence>MIGVSGTNGSAALGVFLGARSVPVAVAVDVLTSGLACGPAGDGASPDRRQERAEADKDVARTARSEHRARA</sequence>
<dbReference type="EMBL" id="KV429052">
    <property type="protein sequence ID" value="KZT70357.1"/>
    <property type="molecule type" value="Genomic_DNA"/>
</dbReference>
<proteinExistence type="predicted"/>
<evidence type="ECO:0000256" key="1">
    <source>
        <dbReference type="SAM" id="MobiDB-lite"/>
    </source>
</evidence>
<reference evidence="2 3" key="1">
    <citation type="journal article" date="2016" name="Mol. Biol. Evol.">
        <title>Comparative Genomics of Early-Diverging Mushroom-Forming Fungi Provides Insights into the Origins of Lignocellulose Decay Capabilities.</title>
        <authorList>
            <person name="Nagy L.G."/>
            <person name="Riley R."/>
            <person name="Tritt A."/>
            <person name="Adam C."/>
            <person name="Daum C."/>
            <person name="Floudas D."/>
            <person name="Sun H."/>
            <person name="Yadav J.S."/>
            <person name="Pangilinan J."/>
            <person name="Larsson K.H."/>
            <person name="Matsuura K."/>
            <person name="Barry K."/>
            <person name="Labutti K."/>
            <person name="Kuo R."/>
            <person name="Ohm R.A."/>
            <person name="Bhattacharya S.S."/>
            <person name="Shirouzu T."/>
            <person name="Yoshinaga Y."/>
            <person name="Martin F.M."/>
            <person name="Grigoriev I.V."/>
            <person name="Hibbett D.S."/>
        </authorList>
    </citation>
    <scope>NUCLEOTIDE SEQUENCE [LARGE SCALE GENOMIC DNA]</scope>
    <source>
        <strain evidence="2 3">L-15889</strain>
    </source>
</reference>
<name>A0A165R660_9APHY</name>
<feature type="region of interest" description="Disordered" evidence="1">
    <location>
        <begin position="37"/>
        <end position="71"/>
    </location>
</feature>
<organism evidence="2 3">
    <name type="scientific">Daedalea quercina L-15889</name>
    <dbReference type="NCBI Taxonomy" id="1314783"/>
    <lineage>
        <taxon>Eukaryota</taxon>
        <taxon>Fungi</taxon>
        <taxon>Dikarya</taxon>
        <taxon>Basidiomycota</taxon>
        <taxon>Agaricomycotina</taxon>
        <taxon>Agaricomycetes</taxon>
        <taxon>Polyporales</taxon>
        <taxon>Fomitopsis</taxon>
    </lineage>
</organism>
<dbReference type="Proteomes" id="UP000076727">
    <property type="component" value="Unassembled WGS sequence"/>
</dbReference>
<evidence type="ECO:0000313" key="2">
    <source>
        <dbReference type="EMBL" id="KZT70357.1"/>
    </source>
</evidence>